<name>A0A4Q7L8R9_9PSEU</name>
<comment type="caution">
    <text evidence="2">The sequence shown here is derived from an EMBL/GenBank/DDBJ whole genome shotgun (WGS) entry which is preliminary data.</text>
</comment>
<feature type="signal peptide" evidence="1">
    <location>
        <begin position="1"/>
        <end position="31"/>
    </location>
</feature>
<dbReference type="InterPro" id="IPR006540">
    <property type="entry name" value="Lactococcin_972"/>
</dbReference>
<evidence type="ECO:0000313" key="2">
    <source>
        <dbReference type="EMBL" id="RZS45061.1"/>
    </source>
</evidence>
<keyword evidence="3" id="KW-1185">Reference proteome</keyword>
<gene>
    <name evidence="2" type="ORF">EV193_101945</name>
</gene>
<organism evidence="2 3">
    <name type="scientific">Herbihabitans rhizosphaerae</name>
    <dbReference type="NCBI Taxonomy" id="1872711"/>
    <lineage>
        <taxon>Bacteria</taxon>
        <taxon>Bacillati</taxon>
        <taxon>Actinomycetota</taxon>
        <taxon>Actinomycetes</taxon>
        <taxon>Pseudonocardiales</taxon>
        <taxon>Pseudonocardiaceae</taxon>
        <taxon>Herbihabitans</taxon>
    </lineage>
</organism>
<dbReference type="Gene3D" id="2.60.40.2850">
    <property type="match status" value="1"/>
</dbReference>
<evidence type="ECO:0000256" key="1">
    <source>
        <dbReference type="SAM" id="SignalP"/>
    </source>
</evidence>
<protein>
    <submittedName>
        <fullName evidence="2">Lactococcin 972-like bacteriocin</fullName>
    </submittedName>
</protein>
<sequence>MSPLKKKAAKAASIASLTLFMLTGAGSVAQATPIHGGSAVTDGPEVQSCDPADGGTWCHGTSGAWPPGWQNCFSNYINNEFWHSASVAMGGGTNKKYAAPGYWANANVVGGIALVCNSFWDNRVDPPPPSGS</sequence>
<dbReference type="Proteomes" id="UP000294257">
    <property type="component" value="Unassembled WGS sequence"/>
</dbReference>
<feature type="chain" id="PRO_5020231982" evidence="1">
    <location>
        <begin position="32"/>
        <end position="132"/>
    </location>
</feature>
<proteinExistence type="predicted"/>
<evidence type="ECO:0000313" key="3">
    <source>
        <dbReference type="Proteomes" id="UP000294257"/>
    </source>
</evidence>
<accession>A0A4Q7L8R9</accession>
<dbReference type="AlphaFoldDB" id="A0A4Q7L8R9"/>
<dbReference type="Pfam" id="PF09683">
    <property type="entry name" value="Lactococcin_972"/>
    <property type="match status" value="1"/>
</dbReference>
<keyword evidence="1" id="KW-0732">Signal</keyword>
<reference evidence="2 3" key="1">
    <citation type="submission" date="2019-02" db="EMBL/GenBank/DDBJ databases">
        <title>Genomic Encyclopedia of Type Strains, Phase IV (KMG-IV): sequencing the most valuable type-strain genomes for metagenomic binning, comparative biology and taxonomic classification.</title>
        <authorList>
            <person name="Goeker M."/>
        </authorList>
    </citation>
    <scope>NUCLEOTIDE SEQUENCE [LARGE SCALE GENOMIC DNA]</scope>
    <source>
        <strain evidence="2 3">DSM 101727</strain>
    </source>
</reference>
<dbReference type="EMBL" id="SGWQ01000001">
    <property type="protein sequence ID" value="RZS45061.1"/>
    <property type="molecule type" value="Genomic_DNA"/>
</dbReference>